<dbReference type="SUPFAM" id="SSF103190">
    <property type="entry name" value="Sensory domain-like"/>
    <property type="match status" value="1"/>
</dbReference>
<dbReference type="KEGG" id="azz:DEW08_29055"/>
<sequence length="164" mass="17225">MIVGIGALAAFSASIAQRTLLQGVESQVRLVGQSAAISIATWLDGRQRLLDGLADAIQSTGADAGVERLLRSKALTDSFSPVYFGRQDGAFIREPSARMPEGYDPRKRGWYESAVAEKRLVLTKPYISASSGKLTLTIARPVAGAGDMAGGVAGWPAPTSTCRG</sequence>
<dbReference type="Gene3D" id="3.30.450.20">
    <property type="entry name" value="PAS domain"/>
    <property type="match status" value="1"/>
</dbReference>
<name>A0A2S2CZW8_9PROT</name>
<dbReference type="AlphaFoldDB" id="A0A2S2CZW8"/>
<dbReference type="Proteomes" id="UP000245629">
    <property type="component" value="Plasmid unnamed3"/>
</dbReference>
<dbReference type="Pfam" id="PF22673">
    <property type="entry name" value="MCP-like_PDC_1"/>
    <property type="match status" value="1"/>
</dbReference>
<evidence type="ECO:0008006" key="3">
    <source>
        <dbReference type="Google" id="ProtNLM"/>
    </source>
</evidence>
<dbReference type="CDD" id="cd12913">
    <property type="entry name" value="PDC1_MCP_like"/>
    <property type="match status" value="1"/>
</dbReference>
<geneLocation type="plasmid" evidence="1 2">
    <name>unnamed3</name>
</geneLocation>
<keyword evidence="2" id="KW-1185">Reference proteome</keyword>
<gene>
    <name evidence="1" type="ORF">DEW08_29055</name>
</gene>
<protein>
    <recommendedName>
        <fullName evidence="3">Cache domain-containing protein</fullName>
    </recommendedName>
</protein>
<accession>A0A2S2CZW8</accession>
<dbReference type="InterPro" id="IPR029151">
    <property type="entry name" value="Sensor-like_sf"/>
</dbReference>
<dbReference type="EMBL" id="CP029358">
    <property type="protein sequence ID" value="AWK90042.1"/>
    <property type="molecule type" value="Genomic_DNA"/>
</dbReference>
<proteinExistence type="predicted"/>
<keyword evidence="1" id="KW-0614">Plasmid</keyword>
<organism evidence="1 2">
    <name type="scientific">Azospirillum thermophilum</name>
    <dbReference type="NCBI Taxonomy" id="2202148"/>
    <lineage>
        <taxon>Bacteria</taxon>
        <taxon>Pseudomonadati</taxon>
        <taxon>Pseudomonadota</taxon>
        <taxon>Alphaproteobacteria</taxon>
        <taxon>Rhodospirillales</taxon>
        <taxon>Azospirillaceae</taxon>
        <taxon>Azospirillum</taxon>
    </lineage>
</organism>
<reference evidence="2" key="1">
    <citation type="submission" date="2018-05" db="EMBL/GenBank/DDBJ databases">
        <title>Azospirillum thermophila sp. nov., a novel isolated from hot spring.</title>
        <authorList>
            <person name="Zhao Z."/>
        </authorList>
    </citation>
    <scope>NUCLEOTIDE SEQUENCE [LARGE SCALE GENOMIC DNA]</scope>
    <source>
        <strain evidence="2">CFH 70021</strain>
        <plasmid evidence="2">unnamed3</plasmid>
    </source>
</reference>
<evidence type="ECO:0000313" key="2">
    <source>
        <dbReference type="Proteomes" id="UP000245629"/>
    </source>
</evidence>
<evidence type="ECO:0000313" key="1">
    <source>
        <dbReference type="EMBL" id="AWK90042.1"/>
    </source>
</evidence>